<evidence type="ECO:0000259" key="2">
    <source>
        <dbReference type="Pfam" id="PF03629"/>
    </source>
</evidence>
<gene>
    <name evidence="3" type="ORF">RI845_03135</name>
</gene>
<name>A0ABY9TKN1_9GAMM</name>
<accession>A0ABY9TKN1</accession>
<reference evidence="4" key="1">
    <citation type="submission" date="2023-09" db="EMBL/GenBank/DDBJ databases">
        <authorList>
            <person name="Li S."/>
            <person name="Li X."/>
            <person name="Zhang C."/>
            <person name="Zhao Z."/>
        </authorList>
    </citation>
    <scope>NUCLEOTIDE SEQUENCE [LARGE SCALE GENOMIC DNA]</scope>
    <source>
        <strain evidence="4">SQ345</strain>
    </source>
</reference>
<dbReference type="PANTHER" id="PTHR22901:SF0">
    <property type="entry name" value="SIALATE O-ACETYLESTERASE"/>
    <property type="match status" value="1"/>
</dbReference>
<dbReference type="Proteomes" id="UP001248581">
    <property type="component" value="Chromosome"/>
</dbReference>
<evidence type="ECO:0000313" key="3">
    <source>
        <dbReference type="EMBL" id="WNC69159.1"/>
    </source>
</evidence>
<dbReference type="Gene3D" id="3.40.50.1110">
    <property type="entry name" value="SGNH hydrolase"/>
    <property type="match status" value="1"/>
</dbReference>
<evidence type="ECO:0000256" key="1">
    <source>
        <dbReference type="ARBA" id="ARBA00022801"/>
    </source>
</evidence>
<proteinExistence type="predicted"/>
<feature type="domain" description="Sialate O-acetylesterase" evidence="2">
    <location>
        <begin position="282"/>
        <end position="403"/>
    </location>
</feature>
<dbReference type="PANTHER" id="PTHR22901">
    <property type="entry name" value="SIALATE O-ACETYLESTERASE"/>
    <property type="match status" value="1"/>
</dbReference>
<dbReference type="SUPFAM" id="SSF52266">
    <property type="entry name" value="SGNH hydrolase"/>
    <property type="match status" value="1"/>
</dbReference>
<organism evidence="3 4">
    <name type="scientific">Thalassotalea nanhaiensis</name>
    <dbReference type="NCBI Taxonomy" id="3065648"/>
    <lineage>
        <taxon>Bacteria</taxon>
        <taxon>Pseudomonadati</taxon>
        <taxon>Pseudomonadota</taxon>
        <taxon>Gammaproteobacteria</taxon>
        <taxon>Alteromonadales</taxon>
        <taxon>Colwelliaceae</taxon>
        <taxon>Thalassotalea</taxon>
    </lineage>
</organism>
<evidence type="ECO:0000313" key="4">
    <source>
        <dbReference type="Proteomes" id="UP001248581"/>
    </source>
</evidence>
<keyword evidence="1" id="KW-0378">Hydrolase</keyword>
<keyword evidence="4" id="KW-1185">Reference proteome</keyword>
<dbReference type="InterPro" id="IPR013783">
    <property type="entry name" value="Ig-like_fold"/>
</dbReference>
<dbReference type="InterPro" id="IPR036514">
    <property type="entry name" value="SGNH_hydro_sf"/>
</dbReference>
<protein>
    <submittedName>
        <fullName evidence="3">Sialate O-acetylesterase</fullName>
    </submittedName>
</protein>
<dbReference type="RefSeq" id="WP_348388303.1">
    <property type="nucleotide sequence ID" value="NZ_CP134146.1"/>
</dbReference>
<dbReference type="InterPro" id="IPR005181">
    <property type="entry name" value="SASA"/>
</dbReference>
<dbReference type="EMBL" id="CP134146">
    <property type="protein sequence ID" value="WNC69159.1"/>
    <property type="molecule type" value="Genomic_DNA"/>
</dbReference>
<dbReference type="InterPro" id="IPR039329">
    <property type="entry name" value="SIAE"/>
</dbReference>
<sequence length="516" mass="58231">MLNVLLDKNAIFRTLIFVLLSSFNLSLLIGKAEAQVKLATVFADSMVIQREQPINIWGTASENEQIAVVFKDETYYGQADKNGNWLIRLPSQSVATEQSLKVVGQNTLEIKNIAFGDVFLAGGQSNMGFKLKEVFSKFPNETNLSDYPDVRHFKVKRHYNFSGPQQDIEGGHWQTARAGTVGNFSAVAWFFAKDLYQKYKVPIGIISSSVGSTPADSWMSIESLKDFPDAQALAYKLGNDDYVKQLKNEYQQERQAWRKQNPNKKKIPFILMHRTSLDFKPTGFYNAMIAPLKSMKFAGVIWYQGESNARSPKNYAKQFTELISLWRDLFSQPKLPFMFVQIANFQMPDESPAESKWAELRAEQTYVANTVENTAMALAIDTGERHNIHPLDKKTVGERLALAARNLIYGEKQLNYTSPLVDQAVVNNGLVTISFKHVNKGLLVKGGKLFGFAIAAEDKEFIWANAKLESNQVTVWHDSIKAPKYVRYAWATNPENANLYNDQGLPATPFSIALKY</sequence>
<dbReference type="Pfam" id="PF03629">
    <property type="entry name" value="SASA"/>
    <property type="match status" value="1"/>
</dbReference>
<dbReference type="Gene3D" id="2.60.40.10">
    <property type="entry name" value="Immunoglobulins"/>
    <property type="match status" value="1"/>
</dbReference>